<sequence>MSLAPDRRSRPSGFDAAERPRDLSRPLPAALSWWPLAVFAGVFAVAYVVLDLPWWMPALYAVMSLLAFAAYGLDKSAARRAGQRVSEQTLLALGLLCGWPGAVIAQQLFRHKTRKRSFRRAFWRTVVLNLLLLGSFVALARLRGWDLTLRL</sequence>
<reference evidence="2 3" key="1">
    <citation type="submission" date="2020-08" db="EMBL/GenBank/DDBJ databases">
        <title>A Genomic Blueprint of the Chicken Gut Microbiome.</title>
        <authorList>
            <person name="Gilroy R."/>
            <person name="Ravi A."/>
            <person name="Getino M."/>
            <person name="Pursley I."/>
            <person name="Horton D.L."/>
            <person name="Alikhan N.-F."/>
            <person name="Baker D."/>
            <person name="Gharbi K."/>
            <person name="Hall N."/>
            <person name="Watson M."/>
            <person name="Adriaenssens E.M."/>
            <person name="Foster-Nyarko E."/>
            <person name="Jarju S."/>
            <person name="Secka A."/>
            <person name="Antonio M."/>
            <person name="Oren A."/>
            <person name="Chaudhuri R."/>
            <person name="La Ragione R.M."/>
            <person name="Hildebrand F."/>
            <person name="Pallen M.J."/>
        </authorList>
    </citation>
    <scope>NUCLEOTIDE SEQUENCE [LARGE SCALE GENOMIC DNA]</scope>
    <source>
        <strain evidence="2 3">Sa1CUA4</strain>
    </source>
</reference>
<keyword evidence="1" id="KW-1133">Transmembrane helix</keyword>
<dbReference type="EMBL" id="JACSPM010000003">
    <property type="protein sequence ID" value="MBD8023847.1"/>
    <property type="molecule type" value="Genomic_DNA"/>
</dbReference>
<comment type="caution">
    <text evidence="2">The sequence shown here is derived from an EMBL/GenBank/DDBJ whole genome shotgun (WGS) entry which is preliminary data.</text>
</comment>
<protein>
    <submittedName>
        <fullName evidence="2">DUF1294 domain-containing protein</fullName>
    </submittedName>
</protein>
<name>A0ABR8X3Z1_9MICO</name>
<organism evidence="2 3">
    <name type="scientific">Microbacterium gallinarum</name>
    <dbReference type="NCBI Taxonomy" id="2762209"/>
    <lineage>
        <taxon>Bacteria</taxon>
        <taxon>Bacillati</taxon>
        <taxon>Actinomycetota</taxon>
        <taxon>Actinomycetes</taxon>
        <taxon>Micrococcales</taxon>
        <taxon>Microbacteriaceae</taxon>
        <taxon>Microbacterium</taxon>
    </lineage>
</organism>
<dbReference type="RefSeq" id="WP_191766184.1">
    <property type="nucleotide sequence ID" value="NZ_JACSPM010000003.1"/>
</dbReference>
<dbReference type="InterPro" id="IPR010718">
    <property type="entry name" value="DUF1294"/>
</dbReference>
<evidence type="ECO:0000313" key="3">
    <source>
        <dbReference type="Proteomes" id="UP000602532"/>
    </source>
</evidence>
<feature type="transmembrane region" description="Helical" evidence="1">
    <location>
        <begin position="54"/>
        <end position="73"/>
    </location>
</feature>
<feature type="transmembrane region" description="Helical" evidence="1">
    <location>
        <begin position="29"/>
        <end position="48"/>
    </location>
</feature>
<feature type="transmembrane region" description="Helical" evidence="1">
    <location>
        <begin position="121"/>
        <end position="142"/>
    </location>
</feature>
<keyword evidence="3" id="KW-1185">Reference proteome</keyword>
<gene>
    <name evidence="2" type="ORF">H9622_09610</name>
</gene>
<accession>A0ABR8X3Z1</accession>
<evidence type="ECO:0000256" key="1">
    <source>
        <dbReference type="SAM" id="Phobius"/>
    </source>
</evidence>
<evidence type="ECO:0000313" key="2">
    <source>
        <dbReference type="EMBL" id="MBD8023847.1"/>
    </source>
</evidence>
<dbReference type="Proteomes" id="UP000602532">
    <property type="component" value="Unassembled WGS sequence"/>
</dbReference>
<keyword evidence="1" id="KW-0472">Membrane</keyword>
<proteinExistence type="predicted"/>
<dbReference type="Pfam" id="PF06961">
    <property type="entry name" value="DUF1294"/>
    <property type="match status" value="1"/>
</dbReference>
<keyword evidence="1" id="KW-0812">Transmembrane</keyword>